<organism evidence="2 3">
    <name type="scientific">Ferroacidibacillus organovorans</name>
    <dbReference type="NCBI Taxonomy" id="1765683"/>
    <lineage>
        <taxon>Bacteria</taxon>
        <taxon>Bacillati</taxon>
        <taxon>Bacillota</taxon>
        <taxon>Bacilli</taxon>
        <taxon>Bacillales</taxon>
        <taxon>Alicyclobacillaceae</taxon>
        <taxon>Ferroacidibacillus</taxon>
    </lineage>
</organism>
<name>A0A101XNE4_9BACL</name>
<accession>A0A101XNE4</accession>
<proteinExistence type="predicted"/>
<dbReference type="Proteomes" id="UP000053557">
    <property type="component" value="Unassembled WGS sequence"/>
</dbReference>
<feature type="domain" description="Putative restriction endonuclease" evidence="1">
    <location>
        <begin position="6"/>
        <end position="157"/>
    </location>
</feature>
<evidence type="ECO:0000313" key="3">
    <source>
        <dbReference type="Proteomes" id="UP000053557"/>
    </source>
</evidence>
<dbReference type="Pfam" id="PF05685">
    <property type="entry name" value="Uma2"/>
    <property type="match status" value="1"/>
</dbReference>
<dbReference type="SUPFAM" id="SSF52980">
    <property type="entry name" value="Restriction endonuclease-like"/>
    <property type="match status" value="1"/>
</dbReference>
<dbReference type="Gene3D" id="3.90.1570.10">
    <property type="entry name" value="tt1808, chain A"/>
    <property type="match status" value="1"/>
</dbReference>
<dbReference type="PANTHER" id="PTHR36558:SF1">
    <property type="entry name" value="RESTRICTION ENDONUCLEASE DOMAIN-CONTAINING PROTEIN-RELATED"/>
    <property type="match status" value="1"/>
</dbReference>
<dbReference type="RefSeq" id="WP_067719939.1">
    <property type="nucleotide sequence ID" value="NZ_LPVJ01000071.1"/>
</dbReference>
<sequence length="171" mass="19692">MENLNMKDLERFEILEGVIYDMTPPPSTEHQSIVGNVFREISTYLKRRSCKIFPAPFGVWLDGDDRGNYVEPDITVVCDPNKLQRMGCIGVPDMIVEVLSPSTAKKDRTVKLRTYRQTGVREYWLIDPHNQTLEVYKLNDNVFVEPVVYGNNEVVQVGIFDDLFIDLSDVF</sequence>
<dbReference type="EMBL" id="LPVJ01000071">
    <property type="protein sequence ID" value="KUO94650.1"/>
    <property type="molecule type" value="Genomic_DNA"/>
</dbReference>
<gene>
    <name evidence="2" type="ORF">ATW55_01930</name>
</gene>
<comment type="caution">
    <text evidence="2">The sequence shown here is derived from an EMBL/GenBank/DDBJ whole genome shotgun (WGS) entry which is preliminary data.</text>
</comment>
<dbReference type="AlphaFoldDB" id="A0A101XNE4"/>
<evidence type="ECO:0000259" key="1">
    <source>
        <dbReference type="Pfam" id="PF05685"/>
    </source>
</evidence>
<evidence type="ECO:0000313" key="2">
    <source>
        <dbReference type="EMBL" id="KUO94650.1"/>
    </source>
</evidence>
<dbReference type="OrthoDB" id="9808428at2"/>
<dbReference type="InterPro" id="IPR011335">
    <property type="entry name" value="Restrct_endonuc-II-like"/>
</dbReference>
<dbReference type="CDD" id="cd06260">
    <property type="entry name" value="DUF820-like"/>
    <property type="match status" value="1"/>
</dbReference>
<dbReference type="PANTHER" id="PTHR36558">
    <property type="entry name" value="GLR1098 PROTEIN"/>
    <property type="match status" value="1"/>
</dbReference>
<dbReference type="InterPro" id="IPR012296">
    <property type="entry name" value="Nuclease_put_TT1808"/>
</dbReference>
<keyword evidence="3" id="KW-1185">Reference proteome</keyword>
<dbReference type="InterPro" id="IPR008538">
    <property type="entry name" value="Uma2"/>
</dbReference>
<reference evidence="2 3" key="1">
    <citation type="submission" date="2015-12" db="EMBL/GenBank/DDBJ databases">
        <title>Draft genome sequence of Acidibacillus ferrooxidans ITV001, isolated from a chalcopyrite acid mine drainage site in Brazil.</title>
        <authorList>
            <person name="Dall'Agnol H."/>
            <person name="Nancucheo I."/>
            <person name="Johnson B."/>
            <person name="Oliveira R."/>
            <person name="Leite L."/>
            <person name="Pylro V."/>
            <person name="Nunes G.L."/>
            <person name="Tzotzos G."/>
            <person name="Fernandes G.R."/>
            <person name="Dutra J."/>
            <person name="Orellana S.C."/>
            <person name="Oliveira G."/>
        </authorList>
    </citation>
    <scope>NUCLEOTIDE SEQUENCE [LARGE SCALE GENOMIC DNA]</scope>
    <source>
        <strain evidence="3">ITV01</strain>
    </source>
</reference>
<protein>
    <recommendedName>
        <fullName evidence="1">Putative restriction endonuclease domain-containing protein</fullName>
    </recommendedName>
</protein>